<dbReference type="InterPro" id="IPR000424">
    <property type="entry name" value="Primosome_PriB/ssb"/>
</dbReference>
<sequence>MSAFLARRTALSARRAFSTTSPRELAKITIVGNLAATPELKATSTGREVIEYAVASNSGPRDNRTTSWFRVAAFEAEGPRRDYLTSLPKGSTVYVEGNAVMSTVPDQNNEGKSRSFLNIYQTNFEVLRRSQDAEGTE</sequence>
<accession>A0A9P8UL37</accession>
<comment type="caution">
    <text evidence="3">The sequence shown here is derived from an EMBL/GenBank/DDBJ whole genome shotgun (WGS) entry which is preliminary data.</text>
</comment>
<evidence type="ECO:0000313" key="4">
    <source>
        <dbReference type="Proteomes" id="UP000758603"/>
    </source>
</evidence>
<dbReference type="PANTHER" id="PTHR10302">
    <property type="entry name" value="SINGLE-STRANDED DNA-BINDING PROTEIN"/>
    <property type="match status" value="1"/>
</dbReference>
<evidence type="ECO:0000256" key="1">
    <source>
        <dbReference type="ARBA" id="ARBA00023125"/>
    </source>
</evidence>
<keyword evidence="1 2" id="KW-0238">DNA-binding</keyword>
<evidence type="ECO:0000256" key="2">
    <source>
        <dbReference type="PIRNR" id="PIRNR002070"/>
    </source>
</evidence>
<protein>
    <recommendedName>
        <fullName evidence="2">Single-stranded DNA-binding protein</fullName>
    </recommendedName>
</protein>
<dbReference type="PROSITE" id="PS50935">
    <property type="entry name" value="SSB"/>
    <property type="match status" value="1"/>
</dbReference>
<keyword evidence="2" id="KW-0496">Mitochondrion</keyword>
<dbReference type="GO" id="GO:0042645">
    <property type="term" value="C:mitochondrial nucleoid"/>
    <property type="evidence" value="ECO:0007669"/>
    <property type="project" value="TreeGrafter"/>
</dbReference>
<proteinExistence type="predicted"/>
<dbReference type="GeneID" id="70131645"/>
<dbReference type="EMBL" id="JAGPXC010000004">
    <property type="protein sequence ID" value="KAH6654252.1"/>
    <property type="molecule type" value="Genomic_DNA"/>
</dbReference>
<dbReference type="RefSeq" id="XP_045958522.1">
    <property type="nucleotide sequence ID" value="XM_046102753.1"/>
</dbReference>
<organism evidence="3 4">
    <name type="scientific">Truncatella angustata</name>
    <dbReference type="NCBI Taxonomy" id="152316"/>
    <lineage>
        <taxon>Eukaryota</taxon>
        <taxon>Fungi</taxon>
        <taxon>Dikarya</taxon>
        <taxon>Ascomycota</taxon>
        <taxon>Pezizomycotina</taxon>
        <taxon>Sordariomycetes</taxon>
        <taxon>Xylariomycetidae</taxon>
        <taxon>Amphisphaeriales</taxon>
        <taxon>Sporocadaceae</taxon>
        <taxon>Truncatella</taxon>
    </lineage>
</organism>
<dbReference type="CDD" id="cd04496">
    <property type="entry name" value="SSB_OBF"/>
    <property type="match status" value="1"/>
</dbReference>
<reference evidence="3" key="1">
    <citation type="journal article" date="2021" name="Nat. Commun.">
        <title>Genetic determinants of endophytism in the Arabidopsis root mycobiome.</title>
        <authorList>
            <person name="Mesny F."/>
            <person name="Miyauchi S."/>
            <person name="Thiergart T."/>
            <person name="Pickel B."/>
            <person name="Atanasova L."/>
            <person name="Karlsson M."/>
            <person name="Huettel B."/>
            <person name="Barry K.W."/>
            <person name="Haridas S."/>
            <person name="Chen C."/>
            <person name="Bauer D."/>
            <person name="Andreopoulos W."/>
            <person name="Pangilinan J."/>
            <person name="LaButti K."/>
            <person name="Riley R."/>
            <person name="Lipzen A."/>
            <person name="Clum A."/>
            <person name="Drula E."/>
            <person name="Henrissat B."/>
            <person name="Kohler A."/>
            <person name="Grigoriev I.V."/>
            <person name="Martin F.M."/>
            <person name="Hacquard S."/>
        </authorList>
    </citation>
    <scope>NUCLEOTIDE SEQUENCE</scope>
    <source>
        <strain evidence="3">MPI-SDFR-AT-0073</strain>
    </source>
</reference>
<dbReference type="GO" id="GO:0006264">
    <property type="term" value="P:mitochondrial DNA replication"/>
    <property type="evidence" value="ECO:0007669"/>
    <property type="project" value="TreeGrafter"/>
</dbReference>
<dbReference type="OrthoDB" id="1078367at2759"/>
<dbReference type="PANTHER" id="PTHR10302:SF0">
    <property type="entry name" value="SINGLE-STRANDED DNA-BINDING PROTEIN, MITOCHONDRIAL"/>
    <property type="match status" value="1"/>
</dbReference>
<dbReference type="InterPro" id="IPR012340">
    <property type="entry name" value="NA-bd_OB-fold"/>
</dbReference>
<gene>
    <name evidence="3" type="ORF">BKA67DRAFT_564538</name>
</gene>
<dbReference type="Pfam" id="PF00436">
    <property type="entry name" value="SSB"/>
    <property type="match status" value="1"/>
</dbReference>
<dbReference type="GO" id="GO:0003697">
    <property type="term" value="F:single-stranded DNA binding"/>
    <property type="evidence" value="ECO:0007669"/>
    <property type="project" value="InterPro"/>
</dbReference>
<dbReference type="AlphaFoldDB" id="A0A9P8UL37"/>
<dbReference type="InterPro" id="IPR011344">
    <property type="entry name" value="ssDNA-bd"/>
</dbReference>
<comment type="subcellular location">
    <subcellularLocation>
        <location evidence="2">Mitochondrion</location>
    </subcellularLocation>
</comment>
<dbReference type="PIRSF" id="PIRSF002070">
    <property type="entry name" value="SSB"/>
    <property type="match status" value="1"/>
</dbReference>
<dbReference type="SUPFAM" id="SSF50249">
    <property type="entry name" value="Nucleic acid-binding proteins"/>
    <property type="match status" value="1"/>
</dbReference>
<dbReference type="Gene3D" id="2.40.50.140">
    <property type="entry name" value="Nucleic acid-binding proteins"/>
    <property type="match status" value="1"/>
</dbReference>
<keyword evidence="4" id="KW-1185">Reference proteome</keyword>
<name>A0A9P8UL37_9PEZI</name>
<evidence type="ECO:0000313" key="3">
    <source>
        <dbReference type="EMBL" id="KAH6654252.1"/>
    </source>
</evidence>
<dbReference type="Proteomes" id="UP000758603">
    <property type="component" value="Unassembled WGS sequence"/>
</dbReference>